<evidence type="ECO:0000256" key="1">
    <source>
        <dbReference type="ARBA" id="ARBA00003470"/>
    </source>
</evidence>
<dbReference type="AlphaFoldDB" id="A0A9W9W417"/>
<accession>A0A9W9W417</accession>
<comment type="function">
    <text evidence="8">Mitochondrial mRNA stabilization factor.</text>
</comment>
<reference evidence="10" key="2">
    <citation type="journal article" date="2023" name="IMA Fungus">
        <title>Comparative genomic study of the Penicillium genus elucidates a diverse pangenome and 15 lateral gene transfer events.</title>
        <authorList>
            <person name="Petersen C."/>
            <person name="Sorensen T."/>
            <person name="Nielsen M.R."/>
            <person name="Sondergaard T.E."/>
            <person name="Sorensen J.L."/>
            <person name="Fitzpatrick D.A."/>
            <person name="Frisvad J.C."/>
            <person name="Nielsen K.L."/>
        </authorList>
    </citation>
    <scope>NUCLEOTIDE SEQUENCE</scope>
    <source>
        <strain evidence="10">IBT 29677</strain>
    </source>
</reference>
<evidence type="ECO:0000313" key="10">
    <source>
        <dbReference type="EMBL" id="KAJ5398113.1"/>
    </source>
</evidence>
<organism evidence="10 11">
    <name type="scientific">Penicillium cosmopolitanum</name>
    <dbReference type="NCBI Taxonomy" id="1131564"/>
    <lineage>
        <taxon>Eukaryota</taxon>
        <taxon>Fungi</taxon>
        <taxon>Dikarya</taxon>
        <taxon>Ascomycota</taxon>
        <taxon>Pezizomycotina</taxon>
        <taxon>Eurotiomycetes</taxon>
        <taxon>Eurotiomycetidae</taxon>
        <taxon>Eurotiales</taxon>
        <taxon>Aspergillaceae</taxon>
        <taxon>Penicillium</taxon>
    </lineage>
</organism>
<proteinExistence type="inferred from homology"/>
<feature type="compositionally biased region" description="Polar residues" evidence="9">
    <location>
        <begin position="503"/>
        <end position="517"/>
    </location>
</feature>
<dbReference type="GO" id="GO:0048255">
    <property type="term" value="P:mRNA stabilization"/>
    <property type="evidence" value="ECO:0007669"/>
    <property type="project" value="TreeGrafter"/>
</dbReference>
<feature type="region of interest" description="Disordered" evidence="9">
    <location>
        <begin position="20"/>
        <end position="85"/>
    </location>
</feature>
<evidence type="ECO:0000256" key="3">
    <source>
        <dbReference type="ARBA" id="ARBA00010787"/>
    </source>
</evidence>
<evidence type="ECO:0000256" key="9">
    <source>
        <dbReference type="SAM" id="MobiDB-lite"/>
    </source>
</evidence>
<dbReference type="Gene3D" id="3.30.460.10">
    <property type="entry name" value="Beta Polymerase, domain 2"/>
    <property type="match status" value="1"/>
</dbReference>
<comment type="function">
    <text evidence="1">Probable mitochondrial mRNA stabilization factor.</text>
</comment>
<keyword evidence="5 8" id="KW-0809">Transit peptide</keyword>
<feature type="compositionally biased region" description="Low complexity" evidence="9">
    <location>
        <begin position="39"/>
        <end position="49"/>
    </location>
</feature>
<feature type="compositionally biased region" description="Polar residues" evidence="9">
    <location>
        <begin position="280"/>
        <end position="298"/>
    </location>
</feature>
<evidence type="ECO:0000256" key="4">
    <source>
        <dbReference type="ARBA" id="ARBA00022792"/>
    </source>
</evidence>
<feature type="region of interest" description="Disordered" evidence="9">
    <location>
        <begin position="268"/>
        <end position="331"/>
    </location>
</feature>
<comment type="subcellular location">
    <subcellularLocation>
        <location evidence="2 8">Mitochondrion inner membrane</location>
        <topology evidence="2 8">Peripheral membrane protein</topology>
        <orientation evidence="2 8">Matrix side</orientation>
    </subcellularLocation>
</comment>
<keyword evidence="6 8" id="KW-0496">Mitochondrion</keyword>
<comment type="similarity">
    <text evidence="3 8">Belongs to the ATP25 family.</text>
</comment>
<evidence type="ECO:0000256" key="2">
    <source>
        <dbReference type="ARBA" id="ARBA00004443"/>
    </source>
</evidence>
<reference evidence="10" key="1">
    <citation type="submission" date="2022-12" db="EMBL/GenBank/DDBJ databases">
        <authorList>
            <person name="Petersen C."/>
        </authorList>
    </citation>
    <scope>NUCLEOTIDE SEQUENCE</scope>
    <source>
        <strain evidence="10">IBT 29677</strain>
    </source>
</reference>
<name>A0A9W9W417_9EURO</name>
<dbReference type="InterPro" id="IPR043519">
    <property type="entry name" value="NT_sf"/>
</dbReference>
<dbReference type="GO" id="GO:0140053">
    <property type="term" value="P:mitochondrial gene expression"/>
    <property type="evidence" value="ECO:0007669"/>
    <property type="project" value="UniProtKB-UniRule"/>
</dbReference>
<dbReference type="PANTHER" id="PTHR28087">
    <property type="entry name" value="ATPASE SYNTHESIS PROTEIN 25, MITOCHONDRIAL"/>
    <property type="match status" value="1"/>
</dbReference>
<dbReference type="GO" id="GO:0005743">
    <property type="term" value="C:mitochondrial inner membrane"/>
    <property type="evidence" value="ECO:0007669"/>
    <property type="project" value="UniProtKB-SubCell"/>
</dbReference>
<dbReference type="PANTHER" id="PTHR28087:SF1">
    <property type="entry name" value="ATPASE SYNTHESIS PROTEIN 25, MITOCHONDRIAL"/>
    <property type="match status" value="1"/>
</dbReference>
<dbReference type="FunFam" id="3.30.460.10:FF:000044">
    <property type="entry name" value="ATPase synthesis protein 25, mitochondrial"/>
    <property type="match status" value="1"/>
</dbReference>
<dbReference type="RefSeq" id="XP_056490165.1">
    <property type="nucleotide sequence ID" value="XM_056630863.1"/>
</dbReference>
<feature type="region of interest" description="Disordered" evidence="9">
    <location>
        <begin position="495"/>
        <end position="517"/>
    </location>
</feature>
<protein>
    <recommendedName>
        <fullName evidence="8">ATPase synthesis protein 25</fullName>
    </recommendedName>
</protein>
<sequence length="660" mass="73137">MPIPRYTYTPRHMFTPRAFSTVGPLRSDRPPASQNPDINVSSVENTVTEVENDGSTSASHVPWYLQDEPTADDSRPVSGDHIPEIPENSPELLPVLLEYSYKDLGLDKLKLFDLRGLETPAALGANVIMIIGTARSVKHLNVAADRLCRWLRATYKLSPFADGLLGRNELKIKLRRKAKRARAAADAGRMVDDKDDGITTGWICVNSGVVDKNAVGLDLKDAGFEGFGQLNTGTNVIVQIFTEEKRAEVDLDGLWQGNFDRAERKRLRELQQDNAEPATKTESSATDRFLNNASSYPSGQKRGLHTSREGASSSTRSVDPATAFAASSVPGKTPGMSTASLLKMLTGLPEENARIELGTGPDDYQSTLFLRLLNESLPANISHEALAALRLKLATIAIACHHPAYSKPALSASFTEYLGNAYDLEDGLAFEIVSALLAPQKLQDSHGQPVSYLPEADIELALQVLDRLSLRGVPILNMKVFNMLYRVADTTTKLPSKEDRSQSKITPQSTTGNEWSESQRQMLNRLSKIVSGANVAFDEEEARQLMATQFRCEDYDGFWRLWRKFPLKGVIRTPEDYAQLFQLHADLGDERRARECVSEWVPMMEREVTPVRLQGPIVTPLMHCILVADPDIQSRAERKTPSSFLGVWTQCQEALAKGNW</sequence>
<gene>
    <name evidence="10" type="ORF">N7509_006226</name>
</gene>
<comment type="caution">
    <text evidence="10">The sequence shown here is derived from an EMBL/GenBank/DDBJ whole genome shotgun (WGS) entry which is preliminary data.</text>
</comment>
<keyword evidence="11" id="KW-1185">Reference proteome</keyword>
<dbReference type="InterPro" id="IPR040152">
    <property type="entry name" value="Atp25"/>
</dbReference>
<keyword evidence="4 8" id="KW-0999">Mitochondrion inner membrane</keyword>
<evidence type="ECO:0000256" key="5">
    <source>
        <dbReference type="ARBA" id="ARBA00022946"/>
    </source>
</evidence>
<dbReference type="GeneID" id="81369843"/>
<dbReference type="OrthoDB" id="107372at2759"/>
<dbReference type="Proteomes" id="UP001147747">
    <property type="component" value="Unassembled WGS sequence"/>
</dbReference>
<evidence type="ECO:0000313" key="11">
    <source>
        <dbReference type="Proteomes" id="UP001147747"/>
    </source>
</evidence>
<evidence type="ECO:0000256" key="8">
    <source>
        <dbReference type="RuleBase" id="RU367062"/>
    </source>
</evidence>
<keyword evidence="7 8" id="KW-0472">Membrane</keyword>
<dbReference type="EMBL" id="JAPZBU010000006">
    <property type="protein sequence ID" value="KAJ5398113.1"/>
    <property type="molecule type" value="Genomic_DNA"/>
</dbReference>
<evidence type="ECO:0000256" key="7">
    <source>
        <dbReference type="ARBA" id="ARBA00023136"/>
    </source>
</evidence>
<evidence type="ECO:0000256" key="6">
    <source>
        <dbReference type="ARBA" id="ARBA00023128"/>
    </source>
</evidence>